<dbReference type="AlphaFoldDB" id="A0A4Q7UHF1"/>
<sequence length="126" mass="12846">MSGNVAAAGRARADPDSAGWGDSGSYAGPVPVLLGYLGVAWMSAFAQLTLLAGRPADLLAGAALTALVLLAVVLAARVHGWAGTFGAGPRWAGLRARSRSRRMPRQIDPDAAGRPRPRAPGHPSVA</sequence>
<keyword evidence="4" id="KW-1185">Reference proteome</keyword>
<accession>A0A4Q7UHF1</accession>
<gene>
    <name evidence="3" type="ORF">EV382_4084</name>
</gene>
<keyword evidence="2" id="KW-0812">Transmembrane</keyword>
<feature type="region of interest" description="Disordered" evidence="1">
    <location>
        <begin position="96"/>
        <end position="126"/>
    </location>
</feature>
<evidence type="ECO:0000256" key="2">
    <source>
        <dbReference type="SAM" id="Phobius"/>
    </source>
</evidence>
<reference evidence="3 4" key="1">
    <citation type="submission" date="2019-02" db="EMBL/GenBank/DDBJ databases">
        <title>Sequencing the genomes of 1000 actinobacteria strains.</title>
        <authorList>
            <person name="Klenk H.-P."/>
        </authorList>
    </citation>
    <scope>NUCLEOTIDE SEQUENCE [LARGE SCALE GENOMIC DNA]</scope>
    <source>
        <strain evidence="3 4">DSM 45888</strain>
    </source>
</reference>
<organism evidence="3 4">
    <name type="scientific">Micromonospora violae</name>
    <dbReference type="NCBI Taxonomy" id="1278207"/>
    <lineage>
        <taxon>Bacteria</taxon>
        <taxon>Bacillati</taxon>
        <taxon>Actinomycetota</taxon>
        <taxon>Actinomycetes</taxon>
        <taxon>Micromonosporales</taxon>
        <taxon>Micromonosporaceae</taxon>
        <taxon>Micromonospora</taxon>
    </lineage>
</organism>
<keyword evidence="2" id="KW-1133">Transmembrane helix</keyword>
<evidence type="ECO:0000313" key="4">
    <source>
        <dbReference type="Proteomes" id="UP000293781"/>
    </source>
</evidence>
<dbReference type="InterPro" id="IPR045635">
    <property type="entry name" value="DUF6412"/>
</dbReference>
<evidence type="ECO:0000256" key="1">
    <source>
        <dbReference type="SAM" id="MobiDB-lite"/>
    </source>
</evidence>
<feature type="transmembrane region" description="Helical" evidence="2">
    <location>
        <begin position="33"/>
        <end position="51"/>
    </location>
</feature>
<feature type="region of interest" description="Disordered" evidence="1">
    <location>
        <begin position="1"/>
        <end position="20"/>
    </location>
</feature>
<feature type="transmembrane region" description="Helical" evidence="2">
    <location>
        <begin position="58"/>
        <end position="76"/>
    </location>
</feature>
<dbReference type="Proteomes" id="UP000293781">
    <property type="component" value="Unassembled WGS sequence"/>
</dbReference>
<name>A0A4Q7UHF1_9ACTN</name>
<keyword evidence="2" id="KW-0472">Membrane</keyword>
<protein>
    <submittedName>
        <fullName evidence="3">Uncharacterized protein</fullName>
    </submittedName>
</protein>
<dbReference type="EMBL" id="SHKK01000001">
    <property type="protein sequence ID" value="RZT80822.1"/>
    <property type="molecule type" value="Genomic_DNA"/>
</dbReference>
<dbReference type="Pfam" id="PF19950">
    <property type="entry name" value="DUF6412"/>
    <property type="match status" value="1"/>
</dbReference>
<comment type="caution">
    <text evidence="3">The sequence shown here is derived from an EMBL/GenBank/DDBJ whole genome shotgun (WGS) entry which is preliminary data.</text>
</comment>
<proteinExistence type="predicted"/>
<evidence type="ECO:0000313" key="3">
    <source>
        <dbReference type="EMBL" id="RZT80822.1"/>
    </source>
</evidence>